<evidence type="ECO:0008006" key="4">
    <source>
        <dbReference type="Google" id="ProtNLM"/>
    </source>
</evidence>
<dbReference type="AlphaFoldDB" id="A0A1F6NID8"/>
<gene>
    <name evidence="2" type="ORF">A2261_03350</name>
</gene>
<protein>
    <recommendedName>
        <fullName evidence="4">DUF2304 domain-containing protein</fullName>
    </recommendedName>
</protein>
<feature type="transmembrane region" description="Helical" evidence="1">
    <location>
        <begin position="6"/>
        <end position="21"/>
    </location>
</feature>
<feature type="transmembrane region" description="Helical" evidence="1">
    <location>
        <begin position="33"/>
        <end position="49"/>
    </location>
</feature>
<keyword evidence="1" id="KW-1133">Transmembrane helix</keyword>
<feature type="transmembrane region" description="Helical" evidence="1">
    <location>
        <begin position="69"/>
        <end position="88"/>
    </location>
</feature>
<accession>A0A1F6NID8</accession>
<dbReference type="Proteomes" id="UP000177803">
    <property type="component" value="Unassembled WGS sequence"/>
</dbReference>
<evidence type="ECO:0000313" key="3">
    <source>
        <dbReference type="Proteomes" id="UP000177803"/>
    </source>
</evidence>
<dbReference type="Pfam" id="PF10066">
    <property type="entry name" value="DUF2304"/>
    <property type="match status" value="1"/>
</dbReference>
<evidence type="ECO:0000313" key="2">
    <source>
        <dbReference type="EMBL" id="OGH83672.1"/>
    </source>
</evidence>
<keyword evidence="1" id="KW-0472">Membrane</keyword>
<keyword evidence="1" id="KW-0812">Transmembrane</keyword>
<name>A0A1F6NID8_9BACT</name>
<reference evidence="2 3" key="1">
    <citation type="journal article" date="2016" name="Nat. Commun.">
        <title>Thousands of microbial genomes shed light on interconnected biogeochemical processes in an aquifer system.</title>
        <authorList>
            <person name="Anantharaman K."/>
            <person name="Brown C.T."/>
            <person name="Hug L.A."/>
            <person name="Sharon I."/>
            <person name="Castelle C.J."/>
            <person name="Probst A.J."/>
            <person name="Thomas B.C."/>
            <person name="Singh A."/>
            <person name="Wilkins M.J."/>
            <person name="Karaoz U."/>
            <person name="Brodie E.L."/>
            <person name="Williams K.H."/>
            <person name="Hubbard S.S."/>
            <person name="Banfield J.F."/>
        </authorList>
    </citation>
    <scope>NUCLEOTIDE SEQUENCE [LARGE SCALE GENOMIC DNA]</scope>
</reference>
<comment type="caution">
    <text evidence="2">The sequence shown here is derived from an EMBL/GenBank/DDBJ whole genome shotgun (WGS) entry which is preliminary data.</text>
</comment>
<evidence type="ECO:0000256" key="1">
    <source>
        <dbReference type="SAM" id="Phobius"/>
    </source>
</evidence>
<dbReference type="EMBL" id="MFQR01000072">
    <property type="protein sequence ID" value="OGH83672.1"/>
    <property type="molecule type" value="Genomic_DNA"/>
</dbReference>
<sequence length="115" mass="13255">MLIIQIILTVFFLFAIIKVFSRYRSQELKLSDLVLWTIFWLLAAVVVLWPDSTMQLARLMGVGRGVDAVMYLAIALLFFLFFRTTVSVEKINRDITKLTRKIALNEVGKNSVDKK</sequence>
<organism evidence="2 3">
    <name type="scientific">Candidatus Magasanikbacteria bacterium RIFOXYA2_FULL_44_8</name>
    <dbReference type="NCBI Taxonomy" id="1798696"/>
    <lineage>
        <taxon>Bacteria</taxon>
        <taxon>Candidatus Magasanikiibacteriota</taxon>
    </lineage>
</organism>
<proteinExistence type="predicted"/>
<dbReference type="InterPro" id="IPR019277">
    <property type="entry name" value="DUF2304"/>
</dbReference>